<dbReference type="InterPro" id="IPR017983">
    <property type="entry name" value="GPCR_2_secretin-like_CS"/>
</dbReference>
<dbReference type="Pfam" id="PF02793">
    <property type="entry name" value="HRM"/>
    <property type="match status" value="1"/>
</dbReference>
<evidence type="ECO:0000259" key="2">
    <source>
        <dbReference type="PROSITE" id="PS50227"/>
    </source>
</evidence>
<evidence type="ECO:0000313" key="4">
    <source>
        <dbReference type="Proteomes" id="UP001066276"/>
    </source>
</evidence>
<dbReference type="PANTHER" id="PTHR45620">
    <property type="entry name" value="PDF RECEPTOR-LIKE PROTEIN-RELATED"/>
    <property type="match status" value="1"/>
</dbReference>
<dbReference type="SUPFAM" id="SSF111418">
    <property type="entry name" value="Hormone receptor domain"/>
    <property type="match status" value="1"/>
</dbReference>
<dbReference type="SMART" id="SM00008">
    <property type="entry name" value="HormR"/>
    <property type="match status" value="1"/>
</dbReference>
<dbReference type="InterPro" id="IPR001879">
    <property type="entry name" value="GPCR_2_extracellular_dom"/>
</dbReference>
<dbReference type="InterPro" id="IPR036445">
    <property type="entry name" value="GPCR_2_extracell_dom_sf"/>
</dbReference>
<dbReference type="AlphaFoldDB" id="A0AAV7MW42"/>
<dbReference type="Gene3D" id="4.10.1240.10">
    <property type="entry name" value="GPCR, family 2, extracellular hormone receptor domain"/>
    <property type="match status" value="1"/>
</dbReference>
<accession>A0AAV7MW42</accession>
<dbReference type="PROSITE" id="PS50227">
    <property type="entry name" value="G_PROTEIN_RECEP_F2_3"/>
    <property type="match status" value="1"/>
</dbReference>
<comment type="caution">
    <text evidence="3">The sequence shown here is derived from an EMBL/GenBank/DDBJ whole genome shotgun (WGS) entry which is preliminary data.</text>
</comment>
<reference evidence="3" key="1">
    <citation type="journal article" date="2022" name="bioRxiv">
        <title>Sequencing and chromosome-scale assembly of the giantPleurodeles waltlgenome.</title>
        <authorList>
            <person name="Brown T."/>
            <person name="Elewa A."/>
            <person name="Iarovenko S."/>
            <person name="Subramanian E."/>
            <person name="Araus A.J."/>
            <person name="Petzold A."/>
            <person name="Susuki M."/>
            <person name="Suzuki K.-i.T."/>
            <person name="Hayashi T."/>
            <person name="Toyoda A."/>
            <person name="Oliveira C."/>
            <person name="Osipova E."/>
            <person name="Leigh N.D."/>
            <person name="Simon A."/>
            <person name="Yun M.H."/>
        </authorList>
    </citation>
    <scope>NUCLEOTIDE SEQUENCE</scope>
    <source>
        <strain evidence="3">20211129_DDA</strain>
        <tissue evidence="3">Liver</tissue>
    </source>
</reference>
<dbReference type="GO" id="GO:0016519">
    <property type="term" value="F:gastric inhibitory peptide receptor activity"/>
    <property type="evidence" value="ECO:0007669"/>
    <property type="project" value="TreeGrafter"/>
</dbReference>
<dbReference type="PANTHER" id="PTHR45620:SF5">
    <property type="entry name" value="GASTRIC INHIBITORY POLYPEPTIDE RECEPTOR"/>
    <property type="match status" value="1"/>
</dbReference>
<dbReference type="Proteomes" id="UP001066276">
    <property type="component" value="Chromosome 9"/>
</dbReference>
<dbReference type="GO" id="GO:0005886">
    <property type="term" value="C:plasma membrane"/>
    <property type="evidence" value="ECO:0007669"/>
    <property type="project" value="TreeGrafter"/>
</dbReference>
<evidence type="ECO:0000256" key="1">
    <source>
        <dbReference type="SAM" id="Phobius"/>
    </source>
</evidence>
<keyword evidence="1" id="KW-0812">Transmembrane</keyword>
<dbReference type="GO" id="GO:0017046">
    <property type="term" value="F:peptide hormone binding"/>
    <property type="evidence" value="ECO:0007669"/>
    <property type="project" value="TreeGrafter"/>
</dbReference>
<dbReference type="EMBL" id="JANPWB010000013">
    <property type="protein sequence ID" value="KAJ1106562.1"/>
    <property type="molecule type" value="Genomic_DNA"/>
</dbReference>
<dbReference type="GO" id="GO:0007188">
    <property type="term" value="P:adenylate cyclase-modulating G protein-coupled receptor signaling pathway"/>
    <property type="evidence" value="ECO:0007669"/>
    <property type="project" value="TreeGrafter"/>
</dbReference>
<proteinExistence type="predicted"/>
<feature type="transmembrane region" description="Helical" evidence="1">
    <location>
        <begin position="118"/>
        <end position="139"/>
    </location>
</feature>
<sequence>DSHGKTVEDTITEWQKYQMACEIKMSVDPYPAGRFCNRTFDMYACWGDGLPNSTVQVPCPEYLPWNDLVKGQFVLRKCDSNGNWVKDESGQPWRDHSQCHMEDWHLQKKARILEHFRMMYTMGYALSLATLTLALFILLA</sequence>
<gene>
    <name evidence="3" type="ORF">NDU88_003963</name>
</gene>
<organism evidence="3 4">
    <name type="scientific">Pleurodeles waltl</name>
    <name type="common">Iberian ribbed newt</name>
    <dbReference type="NCBI Taxonomy" id="8319"/>
    <lineage>
        <taxon>Eukaryota</taxon>
        <taxon>Metazoa</taxon>
        <taxon>Chordata</taxon>
        <taxon>Craniata</taxon>
        <taxon>Vertebrata</taxon>
        <taxon>Euteleostomi</taxon>
        <taxon>Amphibia</taxon>
        <taxon>Batrachia</taxon>
        <taxon>Caudata</taxon>
        <taxon>Salamandroidea</taxon>
        <taxon>Salamandridae</taxon>
        <taxon>Pleurodelinae</taxon>
        <taxon>Pleurodeles</taxon>
    </lineage>
</organism>
<dbReference type="GO" id="GO:0008528">
    <property type="term" value="F:G protein-coupled peptide receptor activity"/>
    <property type="evidence" value="ECO:0007669"/>
    <property type="project" value="TreeGrafter"/>
</dbReference>
<feature type="domain" description="G-protein coupled receptors family 2 profile 1" evidence="2">
    <location>
        <begin position="20"/>
        <end position="103"/>
    </location>
</feature>
<keyword evidence="4" id="KW-1185">Reference proteome</keyword>
<name>A0AAV7MW42_PLEWA</name>
<dbReference type="InterPro" id="IPR050332">
    <property type="entry name" value="GPCR_2"/>
</dbReference>
<feature type="non-terminal residue" evidence="3">
    <location>
        <position position="140"/>
    </location>
</feature>
<keyword evidence="1" id="KW-0472">Membrane</keyword>
<keyword evidence="1" id="KW-1133">Transmembrane helix</keyword>
<feature type="non-terminal residue" evidence="3">
    <location>
        <position position="1"/>
    </location>
</feature>
<protein>
    <recommendedName>
        <fullName evidence="2">G-protein coupled receptors family 2 profile 1 domain-containing protein</fullName>
    </recommendedName>
</protein>
<evidence type="ECO:0000313" key="3">
    <source>
        <dbReference type="EMBL" id="KAJ1106562.1"/>
    </source>
</evidence>
<dbReference type="PROSITE" id="PS00649">
    <property type="entry name" value="G_PROTEIN_RECEP_F2_1"/>
    <property type="match status" value="1"/>
</dbReference>